<evidence type="ECO:0000313" key="2">
    <source>
        <dbReference type="Proteomes" id="UP001415169"/>
    </source>
</evidence>
<sequence>MREPPQNGAPGNVGTRSYARLVATGLDQAAEWVQLGSNIVVGAGVVATFFWTAHRQNRDAERADAAAERAEAAAALSIDQTMRIADALEKLAERPVLRVGESRAIERRVAWSLTWSRGDAYLLTNVGDGTAFGVKIEHDPSLIVRAEDVHEEIAPGEAVEFFALRSMATIDSTITVTWTTSRDAEDREQWRYPLPARPKR</sequence>
<dbReference type="EMBL" id="BAABBV010000001">
    <property type="protein sequence ID" value="GAA4153796.1"/>
    <property type="molecule type" value="Genomic_DNA"/>
</dbReference>
<proteinExistence type="predicted"/>
<protein>
    <submittedName>
        <fullName evidence="1">Uncharacterized protein</fullName>
    </submittedName>
</protein>
<evidence type="ECO:0000313" key="1">
    <source>
        <dbReference type="EMBL" id="GAA4153796.1"/>
    </source>
</evidence>
<accession>A0ABP7ZDS7</accession>
<keyword evidence="2" id="KW-1185">Reference proteome</keyword>
<reference evidence="1" key="1">
    <citation type="journal article" date="2014" name="Int. J. Syst. Evol. Microbiol.">
        <title>Complete genome of a new Firmicutes species belonging to the dominant human colonic microbiota ('Ruminococcus bicirculans') reveals two chromosomes and a selective capacity to utilize plant glucans.</title>
        <authorList>
            <consortium name="NISC Comparative Sequencing Program"/>
            <person name="Wegmann U."/>
            <person name="Louis P."/>
            <person name="Goesmann A."/>
            <person name="Henrissat B."/>
            <person name="Duncan S.H."/>
            <person name="Flint H.J."/>
        </authorList>
    </citation>
    <scope>NUCLEOTIDE SEQUENCE</scope>
    <source>
        <strain evidence="1">JCM 17590</strain>
    </source>
</reference>
<name>A0ABP7ZDS7_9MICO</name>
<comment type="caution">
    <text evidence="1">The sequence shown here is derived from an EMBL/GenBank/DDBJ whole genome shotgun (WGS) entry which is preliminary data.</text>
</comment>
<dbReference type="Proteomes" id="UP001415169">
    <property type="component" value="Unassembled WGS sequence"/>
</dbReference>
<organism evidence="1 2">
    <name type="scientific">Gryllotalpicola daejeonensis</name>
    <dbReference type="NCBI Taxonomy" id="993087"/>
    <lineage>
        <taxon>Bacteria</taxon>
        <taxon>Bacillati</taxon>
        <taxon>Actinomycetota</taxon>
        <taxon>Actinomycetes</taxon>
        <taxon>Micrococcales</taxon>
        <taxon>Microbacteriaceae</taxon>
        <taxon>Gryllotalpicola</taxon>
    </lineage>
</organism>
<gene>
    <name evidence="1" type="ORF">GCM10022286_00630</name>
</gene>
<reference evidence="1" key="2">
    <citation type="submission" date="2023-12" db="EMBL/GenBank/DDBJ databases">
        <authorList>
            <person name="Sun Q."/>
            <person name="Inoue M."/>
        </authorList>
    </citation>
    <scope>NUCLEOTIDE SEQUENCE</scope>
    <source>
        <strain evidence="1">JCM 17590</strain>
    </source>
</reference>